<dbReference type="RefSeq" id="WP_146358215.1">
    <property type="nucleotide sequence ID" value="NZ_VOBR01000028.1"/>
</dbReference>
<keyword evidence="3" id="KW-1185">Reference proteome</keyword>
<dbReference type="SUPFAM" id="SSF54427">
    <property type="entry name" value="NTF2-like"/>
    <property type="match status" value="1"/>
</dbReference>
<dbReference type="Proteomes" id="UP000316639">
    <property type="component" value="Unassembled WGS sequence"/>
</dbReference>
<dbReference type="EMBL" id="VOBR01000028">
    <property type="protein sequence ID" value="TWP46943.1"/>
    <property type="molecule type" value="Genomic_DNA"/>
</dbReference>
<evidence type="ECO:0000313" key="3">
    <source>
        <dbReference type="Proteomes" id="UP000316639"/>
    </source>
</evidence>
<organism evidence="2 3">
    <name type="scientific">Lentzea tibetensis</name>
    <dbReference type="NCBI Taxonomy" id="2591470"/>
    <lineage>
        <taxon>Bacteria</taxon>
        <taxon>Bacillati</taxon>
        <taxon>Actinomycetota</taxon>
        <taxon>Actinomycetes</taxon>
        <taxon>Pseudonocardiales</taxon>
        <taxon>Pseudonocardiaceae</taxon>
        <taxon>Lentzea</taxon>
    </lineage>
</organism>
<dbReference type="Pfam" id="PF12680">
    <property type="entry name" value="SnoaL_2"/>
    <property type="match status" value="1"/>
</dbReference>
<accession>A0A563EJL0</accession>
<dbReference type="InterPro" id="IPR037401">
    <property type="entry name" value="SnoaL-like"/>
</dbReference>
<dbReference type="InterPro" id="IPR032710">
    <property type="entry name" value="NTF2-like_dom_sf"/>
</dbReference>
<name>A0A563EJL0_9PSEU</name>
<dbReference type="Gene3D" id="3.10.450.50">
    <property type="match status" value="1"/>
</dbReference>
<evidence type="ECO:0000313" key="2">
    <source>
        <dbReference type="EMBL" id="TWP46943.1"/>
    </source>
</evidence>
<gene>
    <name evidence="2" type="ORF">FKR81_33335</name>
</gene>
<sequence length="134" mass="15247">MSQAVQLITPEQMVLRYQKAVEENSADAFAGLFADDAVMEFPFVPPGWPNRFVGSDEIRAVINAHAEGSPLTSGRFHNFEWHQTTNPDRIIVEFHLPQRDPDADQWQQTGLLILEVRDNQIVLFRQYLNPAAEA</sequence>
<dbReference type="AlphaFoldDB" id="A0A563EJL0"/>
<evidence type="ECO:0000259" key="1">
    <source>
        <dbReference type="Pfam" id="PF12680"/>
    </source>
</evidence>
<proteinExistence type="predicted"/>
<protein>
    <recommendedName>
        <fullName evidence="1">SnoaL-like domain-containing protein</fullName>
    </recommendedName>
</protein>
<dbReference type="OrthoDB" id="3681559at2"/>
<comment type="caution">
    <text evidence="2">The sequence shown here is derived from an EMBL/GenBank/DDBJ whole genome shotgun (WGS) entry which is preliminary data.</text>
</comment>
<feature type="domain" description="SnoaL-like" evidence="1">
    <location>
        <begin position="14"/>
        <end position="122"/>
    </location>
</feature>
<reference evidence="2 3" key="1">
    <citation type="submission" date="2019-07" db="EMBL/GenBank/DDBJ databases">
        <title>Lentzea xizangensis sp. nov., isolated from Qinghai-Tibetan Plateau Soils.</title>
        <authorList>
            <person name="Huang J."/>
        </authorList>
    </citation>
    <scope>NUCLEOTIDE SEQUENCE [LARGE SCALE GENOMIC DNA]</scope>
    <source>
        <strain evidence="2 3">FXJ1.1311</strain>
    </source>
</reference>